<keyword evidence="1" id="KW-0479">Metal-binding</keyword>
<dbReference type="GO" id="GO:0008270">
    <property type="term" value="F:zinc ion binding"/>
    <property type="evidence" value="ECO:0007669"/>
    <property type="project" value="InterPro"/>
</dbReference>
<keyword evidence="2" id="KW-0862">Zinc</keyword>
<dbReference type="STRING" id="1429867.A0A0G4P156"/>
<proteinExistence type="predicted"/>
<dbReference type="EMBL" id="HG793136">
    <property type="protein sequence ID" value="CRL20050.1"/>
    <property type="molecule type" value="Genomic_DNA"/>
</dbReference>
<feature type="compositionally biased region" description="Polar residues" evidence="7">
    <location>
        <begin position="632"/>
        <end position="641"/>
    </location>
</feature>
<feature type="domain" description="Zn(2)-C6 fungal-type" evidence="8">
    <location>
        <begin position="64"/>
        <end position="95"/>
    </location>
</feature>
<reference evidence="9 10" key="1">
    <citation type="journal article" date="2014" name="Nat. Commun.">
        <title>Multiple recent horizontal transfers of a large genomic region in cheese making fungi.</title>
        <authorList>
            <person name="Cheeseman K."/>
            <person name="Ropars J."/>
            <person name="Renault P."/>
            <person name="Dupont J."/>
            <person name="Gouzy J."/>
            <person name="Branca A."/>
            <person name="Abraham A.L."/>
            <person name="Ceppi M."/>
            <person name="Conseiller E."/>
            <person name="Debuchy R."/>
            <person name="Malagnac F."/>
            <person name="Goarin A."/>
            <person name="Silar P."/>
            <person name="Lacoste S."/>
            <person name="Sallet E."/>
            <person name="Bensimon A."/>
            <person name="Giraud T."/>
            <person name="Brygoo Y."/>
        </authorList>
    </citation>
    <scope>NUCLEOTIDE SEQUENCE [LARGE SCALE GENOMIC DNA]</scope>
    <source>
        <strain evidence="10">FM 013</strain>
    </source>
</reference>
<dbReference type="Pfam" id="PF04082">
    <property type="entry name" value="Fungal_trans"/>
    <property type="match status" value="1"/>
</dbReference>
<keyword evidence="5" id="KW-0804">Transcription</keyword>
<evidence type="ECO:0000313" key="10">
    <source>
        <dbReference type="Proteomes" id="UP000053732"/>
    </source>
</evidence>
<evidence type="ECO:0000259" key="8">
    <source>
        <dbReference type="PROSITE" id="PS50048"/>
    </source>
</evidence>
<dbReference type="InterPro" id="IPR052073">
    <property type="entry name" value="Amide_Lactam_Regulators"/>
</dbReference>
<evidence type="ECO:0000256" key="2">
    <source>
        <dbReference type="ARBA" id="ARBA00022833"/>
    </source>
</evidence>
<evidence type="ECO:0000256" key="4">
    <source>
        <dbReference type="ARBA" id="ARBA00023125"/>
    </source>
</evidence>
<keyword evidence="4" id="KW-0238">DNA-binding</keyword>
<dbReference type="PANTHER" id="PTHR47171">
    <property type="entry name" value="FARA-RELATED"/>
    <property type="match status" value="1"/>
</dbReference>
<dbReference type="AlphaFoldDB" id="A0A0G4P156"/>
<keyword evidence="6" id="KW-0539">Nucleus</keyword>
<dbReference type="GO" id="GO:0003677">
    <property type="term" value="F:DNA binding"/>
    <property type="evidence" value="ECO:0007669"/>
    <property type="project" value="UniProtKB-KW"/>
</dbReference>
<dbReference type="InterPro" id="IPR007219">
    <property type="entry name" value="XnlR_reg_dom"/>
</dbReference>
<dbReference type="InterPro" id="IPR036864">
    <property type="entry name" value="Zn2-C6_fun-type_DNA-bd_sf"/>
</dbReference>
<name>A0A0G4P156_PENC3</name>
<keyword evidence="10" id="KW-1185">Reference proteome</keyword>
<evidence type="ECO:0000256" key="6">
    <source>
        <dbReference type="ARBA" id="ARBA00023242"/>
    </source>
</evidence>
<evidence type="ECO:0000256" key="1">
    <source>
        <dbReference type="ARBA" id="ARBA00022723"/>
    </source>
</evidence>
<dbReference type="Pfam" id="PF00172">
    <property type="entry name" value="Zn_clus"/>
    <property type="match status" value="1"/>
</dbReference>
<gene>
    <name evidence="9" type="ORF">PCAMFM013_S003g000843</name>
</gene>
<dbReference type="Proteomes" id="UP000053732">
    <property type="component" value="Unassembled WGS sequence"/>
</dbReference>
<feature type="region of interest" description="Disordered" evidence="7">
    <location>
        <begin position="104"/>
        <end position="126"/>
    </location>
</feature>
<dbReference type="SMART" id="SM00066">
    <property type="entry name" value="GAL4"/>
    <property type="match status" value="1"/>
</dbReference>
<evidence type="ECO:0000256" key="7">
    <source>
        <dbReference type="SAM" id="MobiDB-lite"/>
    </source>
</evidence>
<dbReference type="SUPFAM" id="SSF57701">
    <property type="entry name" value="Zn2/Cys6 DNA-binding domain"/>
    <property type="match status" value="1"/>
</dbReference>
<dbReference type="SMART" id="SM00906">
    <property type="entry name" value="Fungal_trans"/>
    <property type="match status" value="1"/>
</dbReference>
<dbReference type="PROSITE" id="PS50048">
    <property type="entry name" value="ZN2_CY6_FUNGAL_2"/>
    <property type="match status" value="1"/>
</dbReference>
<keyword evidence="3" id="KW-0805">Transcription regulation</keyword>
<organism evidence="9 10">
    <name type="scientific">Penicillium camemberti (strain FM 013)</name>
    <dbReference type="NCBI Taxonomy" id="1429867"/>
    <lineage>
        <taxon>Eukaryota</taxon>
        <taxon>Fungi</taxon>
        <taxon>Dikarya</taxon>
        <taxon>Ascomycota</taxon>
        <taxon>Pezizomycotina</taxon>
        <taxon>Eurotiomycetes</taxon>
        <taxon>Eurotiomycetidae</taxon>
        <taxon>Eurotiales</taxon>
        <taxon>Aspergillaceae</taxon>
        <taxon>Penicillium</taxon>
    </lineage>
</organism>
<evidence type="ECO:0000313" key="9">
    <source>
        <dbReference type="EMBL" id="CRL20050.1"/>
    </source>
</evidence>
<dbReference type="Gene3D" id="4.10.240.10">
    <property type="entry name" value="Zn(2)-C6 fungal-type DNA-binding domain"/>
    <property type="match status" value="1"/>
</dbReference>
<evidence type="ECO:0000256" key="3">
    <source>
        <dbReference type="ARBA" id="ARBA00023015"/>
    </source>
</evidence>
<dbReference type="PANTHER" id="PTHR47171:SF1">
    <property type="entry name" value="ZN(II)2CYS6 TRANSCRIPTION FACTOR (EUROFUNG)"/>
    <property type="match status" value="1"/>
</dbReference>
<dbReference type="GO" id="GO:0006351">
    <property type="term" value="P:DNA-templated transcription"/>
    <property type="evidence" value="ECO:0007669"/>
    <property type="project" value="InterPro"/>
</dbReference>
<sequence length="726" mass="82280">MINIKMSAKCRGHITEEAEPHLFQDKRIPDLLDIQRLFESKQPILLLPMETESPDRPRTRAKKACLSCNSRRVRCNVLEMQPCQNCVSWNLACEVGVSRRGKYPRRKKKVSARTSATPNDTTNASDSRVIQGQFPLPGQCSQYPPTRPATAEDTIHKTVFLGESSPLTCVVDEGRRSPDKGYACSIQKGRLHYSISEIGGTTESSQDSLGSRRKLINDRLTRVGALVFPSPAVCDTLLQAYFDWLHPCFPILDQSDLQGGYQDGKLSPLLFQSMLFIGVSLCSDTALNTTGFNNRYQAKEVFYQRAKDIYDSGWETDTVIKLQSLFLLSFWRGSPTEERDVRFWLGAAISLAQKKGMHVMSKLSFLNTKDQKLWKRIWWALYIRDQQTSAALGLPPRIRDEDCQIADLEAADFEESEPMGPPKIFRTPPKVHISYVIGMAQLARLLREIVSSQYLPGRSKLDNDARPILHQRLIDWESLLPKEMQFQMPMGREEMFLVGMLHMAYNNLYILLYRPLFLQPPVQSANPEGNVALDAATRSTRILEDMLSDNLVQHGSVHLITHTFSALCIHTIHFGRVAGTARKLAEHRAKLCLLGLKELQKSWDLENWVLDLFFRCLDDRTARDLRLADPAMSSTSQTGDNRTIEEIPPASPTSGPYRPRSPNAAEDLLQTPNMMSHHNPGEEVAINMDWYELFNVEGDNVMGLAGSLSNPDYLNPQNLEFLYRFL</sequence>
<protein>
    <submittedName>
        <fullName evidence="9">Fungal transcriptional regulatory protein, N-terminal</fullName>
    </submittedName>
</protein>
<dbReference type="InterPro" id="IPR001138">
    <property type="entry name" value="Zn2Cys6_DnaBD"/>
</dbReference>
<feature type="compositionally biased region" description="Polar residues" evidence="7">
    <location>
        <begin position="112"/>
        <end position="126"/>
    </location>
</feature>
<dbReference type="CDD" id="cd00067">
    <property type="entry name" value="GAL4"/>
    <property type="match status" value="1"/>
</dbReference>
<feature type="region of interest" description="Disordered" evidence="7">
    <location>
        <begin position="630"/>
        <end position="665"/>
    </location>
</feature>
<accession>A0A0G4P156</accession>
<dbReference type="GO" id="GO:0000981">
    <property type="term" value="F:DNA-binding transcription factor activity, RNA polymerase II-specific"/>
    <property type="evidence" value="ECO:0007669"/>
    <property type="project" value="InterPro"/>
</dbReference>
<dbReference type="CDD" id="cd12148">
    <property type="entry name" value="fungal_TF_MHR"/>
    <property type="match status" value="1"/>
</dbReference>
<evidence type="ECO:0000256" key="5">
    <source>
        <dbReference type="ARBA" id="ARBA00023163"/>
    </source>
</evidence>